<feature type="compositionally biased region" description="Polar residues" evidence="3">
    <location>
        <begin position="140"/>
        <end position="149"/>
    </location>
</feature>
<dbReference type="SUPFAM" id="SSF47823">
    <property type="entry name" value="lambda integrase-like, N-terminal domain"/>
    <property type="match status" value="1"/>
</dbReference>
<dbReference type="GeneTree" id="ENSGT01070000254374"/>
<dbReference type="Gene3D" id="1.10.443.10">
    <property type="entry name" value="Intergrase catalytic core"/>
    <property type="match status" value="1"/>
</dbReference>
<dbReference type="Gene3D" id="1.10.150.130">
    <property type="match status" value="1"/>
</dbReference>
<dbReference type="InParanoid" id="A0A803JK98"/>
<name>A0A803JK98_XENTR</name>
<proteinExistence type="predicted"/>
<dbReference type="InterPro" id="IPR043128">
    <property type="entry name" value="Rev_trsase/Diguanyl_cyclase"/>
</dbReference>
<feature type="region of interest" description="Disordered" evidence="3">
    <location>
        <begin position="173"/>
        <end position="215"/>
    </location>
</feature>
<dbReference type="GO" id="GO:0003677">
    <property type="term" value="F:DNA binding"/>
    <property type="evidence" value="ECO:0007669"/>
    <property type="project" value="UniProtKB-KW"/>
</dbReference>
<dbReference type="Gene3D" id="3.10.10.10">
    <property type="entry name" value="HIV Type 1 Reverse Transcriptase, subunit A, domain 1"/>
    <property type="match status" value="1"/>
</dbReference>
<dbReference type="AlphaFoldDB" id="A0A803JK98"/>
<dbReference type="Ensembl" id="ENSXETT00000112847">
    <property type="protein sequence ID" value="ENSXETP00000108368"/>
    <property type="gene ID" value="ENSXETG00000048829"/>
</dbReference>
<feature type="region of interest" description="Disordered" evidence="3">
    <location>
        <begin position="513"/>
        <end position="539"/>
    </location>
</feature>
<dbReference type="SUPFAM" id="SSF56672">
    <property type="entry name" value="DNA/RNA polymerases"/>
    <property type="match status" value="1"/>
</dbReference>
<feature type="region of interest" description="Disordered" evidence="3">
    <location>
        <begin position="291"/>
        <end position="498"/>
    </location>
</feature>
<reference evidence="4" key="2">
    <citation type="submission" date="2021-03" db="UniProtKB">
        <authorList>
            <consortium name="Ensembl"/>
        </authorList>
    </citation>
    <scope>IDENTIFICATION</scope>
</reference>
<dbReference type="Gene3D" id="3.30.70.270">
    <property type="match status" value="1"/>
</dbReference>
<dbReference type="InterPro" id="IPR043502">
    <property type="entry name" value="DNA/RNA_pol_sf"/>
</dbReference>
<accession>A0A803JK98</accession>
<protein>
    <recommendedName>
        <fullName evidence="5">Reverse transcriptase domain-containing protein</fullName>
    </recommendedName>
</protein>
<dbReference type="InterPro" id="IPR011010">
    <property type="entry name" value="DNA_brk_join_enz"/>
</dbReference>
<evidence type="ECO:0008006" key="5">
    <source>
        <dbReference type="Google" id="ProtNLM"/>
    </source>
</evidence>
<feature type="compositionally biased region" description="Polar residues" evidence="3">
    <location>
        <begin position="515"/>
        <end position="526"/>
    </location>
</feature>
<reference evidence="4" key="1">
    <citation type="journal article" date="2010" name="Science">
        <title>The genome of the Western clawed frog Xenopus tropicalis.</title>
        <authorList>
            <person name="Hellsten U."/>
            <person name="Harland R.M."/>
            <person name="Gilchrist M.J."/>
            <person name="Hendrix D."/>
            <person name="Jurka J."/>
            <person name="Kapitonov V."/>
            <person name="Ovcharenko I."/>
            <person name="Putnam N.H."/>
            <person name="Shu S."/>
            <person name="Taher L."/>
            <person name="Blitz I.L."/>
            <person name="Blumberg B."/>
            <person name="Dichmann D.S."/>
            <person name="Dubchak I."/>
            <person name="Amaya E."/>
            <person name="Detter J.C."/>
            <person name="Fletcher R."/>
            <person name="Gerhard D.S."/>
            <person name="Goodstein D."/>
            <person name="Graves T."/>
            <person name="Grigoriev I.V."/>
            <person name="Grimwood J."/>
            <person name="Kawashima T."/>
            <person name="Lindquist E."/>
            <person name="Lucas S.M."/>
            <person name="Mead P.E."/>
            <person name="Mitros T."/>
            <person name="Ogino H."/>
            <person name="Ohta Y."/>
            <person name="Poliakov A.V."/>
            <person name="Pollet N."/>
            <person name="Robert J."/>
            <person name="Salamov A."/>
            <person name="Sater A.K."/>
            <person name="Schmutz J."/>
            <person name="Terry A."/>
            <person name="Vize P.D."/>
            <person name="Warren W.C."/>
            <person name="Wells D."/>
            <person name="Wills A."/>
            <person name="Wilson R.K."/>
            <person name="Zimmerman L.B."/>
            <person name="Zorn A.M."/>
            <person name="Grainger R."/>
            <person name="Grammer T."/>
            <person name="Khokha M.K."/>
            <person name="Richardson P.M."/>
            <person name="Rokhsar D.S."/>
        </authorList>
    </citation>
    <scope>NUCLEOTIDE SEQUENCE [LARGE SCALE GENOMIC DNA]</scope>
    <source>
        <strain evidence="4">Nigerian</strain>
    </source>
</reference>
<dbReference type="PANTHER" id="PTHR33066:SF2">
    <property type="entry name" value="FILAGGRIN-2-LIKE"/>
    <property type="match status" value="1"/>
</dbReference>
<evidence type="ECO:0000256" key="2">
    <source>
        <dbReference type="ARBA" id="ARBA00023172"/>
    </source>
</evidence>
<dbReference type="InterPro" id="IPR010998">
    <property type="entry name" value="Integrase_recombinase_N"/>
</dbReference>
<dbReference type="GO" id="GO:0006310">
    <property type="term" value="P:DNA recombination"/>
    <property type="evidence" value="ECO:0007669"/>
    <property type="project" value="UniProtKB-KW"/>
</dbReference>
<feature type="region of interest" description="Disordered" evidence="3">
    <location>
        <begin position="138"/>
        <end position="159"/>
    </location>
</feature>
<dbReference type="GO" id="GO:0015074">
    <property type="term" value="P:DNA integration"/>
    <property type="evidence" value="ECO:0007669"/>
    <property type="project" value="InterPro"/>
</dbReference>
<evidence type="ECO:0000256" key="1">
    <source>
        <dbReference type="ARBA" id="ARBA00023125"/>
    </source>
</evidence>
<sequence>MSRLPVQPPKRDAFLSIIHSLADSGVIVPVPPTQRFQGFYSNLFIVPKKDGSFRPILDLKKLNRWISYHRFKMESLRSVIRAMEPAEFLASLDIRDAYLHVPIHPHHPEGFHEGHVCDSGSPPCPRCIYHSVLGRPPYQGSFQGTSRTPRSAHHPDPSRIRVDHKLSEVLPITQPTDDLPGSPLRHSTTTGLLTRGETAQATSFYPPPQDNDKADSTLLHESPGTHGVGHRGSPICPVSPSPTPVTNSQEVAQTIPSPTDLLTAKHKEISFLVAPPPPAISGADIHRTDLASSHDRCQPPGMGSDLSGEISSGSLVPGGIPTADQPSGDQGHTPGTPVVAGPSQAQTSAHPDGQRHRLHQSAGGHAKHSGQQGSNSHSDLGRTQHTSPVRHTHPRSVKPGSRLPKQTPSRPRGVGTPPRRIPSPSGPVGHATDRPNGHKAQQKGPHLPRKVPGPPCGRHRCNDHSVALPASLHLPSPPHAPTGTKEDKQRNSHSHSSRPVLAQEILVLRSASALPGTSSSITTARRPSQPGPDPAPQPTTLHLNGLALEASILRDKGLSETVIQTMLRARKPSTSRIYHRTWNCYWAWCDQRDLNFRECNIPTVLDFLQSGLHKGLRLGSLKSQISALSILFQERIAHHNDIRTFLQGVSRIKPPFRHPVPPWDLNLVLNALTEPPFEPLDSADLCVLTWKTVFLIAISSIRRVSELSALSCSPPFLIFQEDRAVLRTAPGFLPKVVSPFHINTEISLPSFCNKPSNEKEAKLHRLDVVRALKTYVSRTKSFRRSDTLFVLPSGPRKGLPATKTTLARWIKEAIRRSYLARRRTPPLRLRAHSTRELGASWAHRHMASADQVCKAATWASLHTFTKFYQFNTYLSAEAALGRKILQAAVSTQVPPSLNSLGIFGMSHCSCVPLRRKRKEDLCTYR</sequence>
<keyword evidence="2" id="KW-0233">DNA recombination</keyword>
<feature type="compositionally biased region" description="Polar residues" evidence="3">
    <location>
        <begin position="369"/>
        <end position="387"/>
    </location>
</feature>
<dbReference type="SUPFAM" id="SSF56349">
    <property type="entry name" value="DNA breaking-rejoining enzymes"/>
    <property type="match status" value="1"/>
</dbReference>
<dbReference type="InterPro" id="IPR013762">
    <property type="entry name" value="Integrase-like_cat_sf"/>
</dbReference>
<keyword evidence="1" id="KW-0238">DNA-binding</keyword>
<dbReference type="PANTHER" id="PTHR33066">
    <property type="entry name" value="INTEGRASE_SAM-LIKE_N DOMAIN-CONTAINING PROTEIN"/>
    <property type="match status" value="1"/>
</dbReference>
<evidence type="ECO:0000313" key="4">
    <source>
        <dbReference type="Ensembl" id="ENSXETP00000108368"/>
    </source>
</evidence>
<organism evidence="4">
    <name type="scientific">Xenopus tropicalis</name>
    <name type="common">Western clawed frog</name>
    <name type="synonym">Silurana tropicalis</name>
    <dbReference type="NCBI Taxonomy" id="8364"/>
    <lineage>
        <taxon>Eukaryota</taxon>
        <taxon>Metazoa</taxon>
        <taxon>Chordata</taxon>
        <taxon>Craniata</taxon>
        <taxon>Vertebrata</taxon>
        <taxon>Euteleostomi</taxon>
        <taxon>Amphibia</taxon>
        <taxon>Batrachia</taxon>
        <taxon>Anura</taxon>
        <taxon>Pipoidea</taxon>
        <taxon>Pipidae</taxon>
        <taxon>Xenopodinae</taxon>
        <taxon>Xenopus</taxon>
        <taxon>Silurana</taxon>
    </lineage>
</organism>
<feature type="compositionally biased region" description="Polar residues" evidence="3">
    <location>
        <begin position="185"/>
        <end position="203"/>
    </location>
</feature>
<evidence type="ECO:0000256" key="3">
    <source>
        <dbReference type="SAM" id="MobiDB-lite"/>
    </source>
</evidence>